<dbReference type="AlphaFoldDB" id="A0A1Q8QAC4"/>
<proteinExistence type="predicted"/>
<dbReference type="Proteomes" id="UP000185568">
    <property type="component" value="Unassembled WGS sequence"/>
</dbReference>
<organism evidence="2 3">
    <name type="scientific">Domibacillus antri</name>
    <dbReference type="NCBI Taxonomy" id="1714264"/>
    <lineage>
        <taxon>Bacteria</taxon>
        <taxon>Bacillati</taxon>
        <taxon>Bacillota</taxon>
        <taxon>Bacilli</taxon>
        <taxon>Bacillales</taxon>
        <taxon>Bacillaceae</taxon>
        <taxon>Domibacillus</taxon>
    </lineage>
</organism>
<comment type="caution">
    <text evidence="2">The sequence shown here is derived from an EMBL/GenBank/DDBJ whole genome shotgun (WGS) entry which is preliminary data.</text>
</comment>
<sequence length="132" mass="15286">MRGLNREKVSSLKNTFLSTQEKKSMFKLQHKRKLMRRLAAFGVIALMILGAMLSAVLSQSASLAAKEEKLAEAKQQLAQLEQQEKLSEEELERLKDDEYIADLARKYYFMSEENEIIFNIPETDQKEQEAKE</sequence>
<dbReference type="PANTHER" id="PTHR40027">
    <property type="entry name" value="CELL DIVISION PROTEIN DIVIC"/>
    <property type="match status" value="1"/>
</dbReference>
<feature type="coiled-coil region" evidence="1">
    <location>
        <begin position="56"/>
        <end position="97"/>
    </location>
</feature>
<gene>
    <name evidence="2" type="ORF">BTO30_00095</name>
</gene>
<accession>A0A1Q8QAC4</accession>
<evidence type="ECO:0000313" key="3">
    <source>
        <dbReference type="Proteomes" id="UP000185568"/>
    </source>
</evidence>
<dbReference type="GO" id="GO:0051301">
    <property type="term" value="P:cell division"/>
    <property type="evidence" value="ECO:0007669"/>
    <property type="project" value="InterPro"/>
</dbReference>
<dbReference type="InterPro" id="IPR007060">
    <property type="entry name" value="FtsL/DivIC"/>
</dbReference>
<keyword evidence="3" id="KW-1185">Reference proteome</keyword>
<dbReference type="Pfam" id="PF04977">
    <property type="entry name" value="DivIC"/>
    <property type="match status" value="1"/>
</dbReference>
<protein>
    <recommendedName>
        <fullName evidence="4">Cell division protein DIVIC</fullName>
    </recommendedName>
</protein>
<evidence type="ECO:0008006" key="4">
    <source>
        <dbReference type="Google" id="ProtNLM"/>
    </source>
</evidence>
<dbReference type="RefSeq" id="WP_075396684.1">
    <property type="nucleotide sequence ID" value="NZ_MSDU01000001.1"/>
</dbReference>
<dbReference type="PANTHER" id="PTHR40027:SF1">
    <property type="entry name" value="CELL DIVISION PROTEIN DIVIC"/>
    <property type="match status" value="1"/>
</dbReference>
<evidence type="ECO:0000256" key="1">
    <source>
        <dbReference type="SAM" id="Coils"/>
    </source>
</evidence>
<dbReference type="OrthoDB" id="2991180at2"/>
<name>A0A1Q8QAC4_9BACI</name>
<keyword evidence="1" id="KW-0175">Coiled coil</keyword>
<dbReference type="InterPro" id="IPR039076">
    <property type="entry name" value="DivIC"/>
</dbReference>
<evidence type="ECO:0000313" key="2">
    <source>
        <dbReference type="EMBL" id="OLN24288.1"/>
    </source>
</evidence>
<dbReference type="EMBL" id="MSDU01000001">
    <property type="protein sequence ID" value="OLN24288.1"/>
    <property type="molecule type" value="Genomic_DNA"/>
</dbReference>
<dbReference type="STRING" id="1714264.BTO30_00095"/>
<reference evidence="2 3" key="1">
    <citation type="submission" date="2016-12" db="EMBL/GenBank/DDBJ databases">
        <title>Domibacillus antri genome sequencing.</title>
        <authorList>
            <person name="Verma A."/>
            <person name="Krishnamurthi S."/>
        </authorList>
    </citation>
    <scope>NUCLEOTIDE SEQUENCE [LARGE SCALE GENOMIC DNA]</scope>
    <source>
        <strain evidence="2 3">XD80</strain>
    </source>
</reference>